<dbReference type="EMBL" id="CM023477">
    <property type="protein sequence ID" value="KAH7936531.1"/>
    <property type="molecule type" value="Genomic_DNA"/>
</dbReference>
<sequence>MAAYSLVVPKEYGYVVLVGVGSAIVNMWLAFRVGSARRRFDIKYPTMYSDTNIVFNCVQRSHQNFLETYPQFLMLLFLGGFEYPKFAACSGLLYLAGRIVYAIGYSTGVVDVGLLSEYEALESL</sequence>
<keyword evidence="2" id="KW-1185">Reference proteome</keyword>
<accession>A0ACB8C6K8</accession>
<reference evidence="1" key="1">
    <citation type="submission" date="2020-05" db="EMBL/GenBank/DDBJ databases">
        <title>Large-scale comparative analyses of tick genomes elucidate their genetic diversity and vector capacities.</title>
        <authorList>
            <person name="Jia N."/>
            <person name="Wang J."/>
            <person name="Shi W."/>
            <person name="Du L."/>
            <person name="Sun Y."/>
            <person name="Zhan W."/>
            <person name="Jiang J."/>
            <person name="Wang Q."/>
            <person name="Zhang B."/>
            <person name="Ji P."/>
            <person name="Sakyi L.B."/>
            <person name="Cui X."/>
            <person name="Yuan T."/>
            <person name="Jiang B."/>
            <person name="Yang W."/>
            <person name="Lam T.T.-Y."/>
            <person name="Chang Q."/>
            <person name="Ding S."/>
            <person name="Wang X."/>
            <person name="Zhu J."/>
            <person name="Ruan X."/>
            <person name="Zhao L."/>
            <person name="Wei J."/>
            <person name="Que T."/>
            <person name="Du C."/>
            <person name="Cheng J."/>
            <person name="Dai P."/>
            <person name="Han X."/>
            <person name="Huang E."/>
            <person name="Gao Y."/>
            <person name="Liu J."/>
            <person name="Shao H."/>
            <person name="Ye R."/>
            <person name="Li L."/>
            <person name="Wei W."/>
            <person name="Wang X."/>
            <person name="Wang C."/>
            <person name="Yang T."/>
            <person name="Huo Q."/>
            <person name="Li W."/>
            <person name="Guo W."/>
            <person name="Chen H."/>
            <person name="Zhou L."/>
            <person name="Ni X."/>
            <person name="Tian J."/>
            <person name="Zhou Y."/>
            <person name="Sheng Y."/>
            <person name="Liu T."/>
            <person name="Pan Y."/>
            <person name="Xia L."/>
            <person name="Li J."/>
            <person name="Zhao F."/>
            <person name="Cao W."/>
        </authorList>
    </citation>
    <scope>NUCLEOTIDE SEQUENCE</scope>
    <source>
        <strain evidence="1">Dsil-2018</strain>
    </source>
</reference>
<dbReference type="Proteomes" id="UP000821865">
    <property type="component" value="Chromosome 8"/>
</dbReference>
<name>A0ACB8C6K8_DERSI</name>
<evidence type="ECO:0000313" key="1">
    <source>
        <dbReference type="EMBL" id="KAH7936531.1"/>
    </source>
</evidence>
<organism evidence="1 2">
    <name type="scientific">Dermacentor silvarum</name>
    <name type="common">Tick</name>
    <dbReference type="NCBI Taxonomy" id="543639"/>
    <lineage>
        <taxon>Eukaryota</taxon>
        <taxon>Metazoa</taxon>
        <taxon>Ecdysozoa</taxon>
        <taxon>Arthropoda</taxon>
        <taxon>Chelicerata</taxon>
        <taxon>Arachnida</taxon>
        <taxon>Acari</taxon>
        <taxon>Parasitiformes</taxon>
        <taxon>Ixodida</taxon>
        <taxon>Ixodoidea</taxon>
        <taxon>Ixodidae</taxon>
        <taxon>Rhipicephalinae</taxon>
        <taxon>Dermacentor</taxon>
    </lineage>
</organism>
<proteinExistence type="predicted"/>
<comment type="caution">
    <text evidence="1">The sequence shown here is derived from an EMBL/GenBank/DDBJ whole genome shotgun (WGS) entry which is preliminary data.</text>
</comment>
<protein>
    <submittedName>
        <fullName evidence="1">Uncharacterized protein</fullName>
    </submittedName>
</protein>
<evidence type="ECO:0000313" key="2">
    <source>
        <dbReference type="Proteomes" id="UP000821865"/>
    </source>
</evidence>
<gene>
    <name evidence="1" type="ORF">HPB49_000606</name>
</gene>